<feature type="short sequence motif" description="GXGXXG" evidence="4">
    <location>
        <begin position="204"/>
        <end position="209"/>
    </location>
</feature>
<evidence type="ECO:0000256" key="3">
    <source>
        <dbReference type="ARBA" id="ARBA00023098"/>
    </source>
</evidence>
<evidence type="ECO:0000256" key="2">
    <source>
        <dbReference type="ARBA" id="ARBA00022963"/>
    </source>
</evidence>
<dbReference type="AlphaFoldDB" id="A0A9P0B1R1"/>
<reference evidence="6" key="1">
    <citation type="submission" date="2021-12" db="EMBL/GenBank/DDBJ databases">
        <authorList>
            <person name="King R."/>
        </authorList>
    </citation>
    <scope>NUCLEOTIDE SEQUENCE</scope>
</reference>
<keyword evidence="7" id="KW-1185">Reference proteome</keyword>
<dbReference type="GO" id="GO:0016042">
    <property type="term" value="P:lipid catabolic process"/>
    <property type="evidence" value="ECO:0007669"/>
    <property type="project" value="UniProtKB-UniRule"/>
</dbReference>
<dbReference type="SUPFAM" id="SSF52151">
    <property type="entry name" value="FabD/lysophospholipase-like"/>
    <property type="match status" value="1"/>
</dbReference>
<dbReference type="PANTHER" id="PTHR24185">
    <property type="entry name" value="CALCIUM-INDEPENDENT PHOSPHOLIPASE A2-GAMMA"/>
    <property type="match status" value="1"/>
</dbReference>
<protein>
    <recommendedName>
        <fullName evidence="5">PNPLA domain-containing protein</fullName>
    </recommendedName>
</protein>
<feature type="active site" description="Nucleophile" evidence="4">
    <location>
        <position position="238"/>
    </location>
</feature>
<dbReference type="PROSITE" id="PS51635">
    <property type="entry name" value="PNPLA"/>
    <property type="match status" value="1"/>
</dbReference>
<keyword evidence="3 4" id="KW-0443">Lipid metabolism</keyword>
<dbReference type="EMBL" id="OV121133">
    <property type="protein sequence ID" value="CAH0552149.1"/>
    <property type="molecule type" value="Genomic_DNA"/>
</dbReference>
<dbReference type="PANTHER" id="PTHR24185:SF1">
    <property type="entry name" value="CALCIUM-INDEPENDENT PHOSPHOLIPASE A2-GAMMA"/>
    <property type="match status" value="1"/>
</dbReference>
<dbReference type="GO" id="GO:0016020">
    <property type="term" value="C:membrane"/>
    <property type="evidence" value="ECO:0007669"/>
    <property type="project" value="TreeGrafter"/>
</dbReference>
<dbReference type="CDD" id="cd07211">
    <property type="entry name" value="Pat_PNPLA8"/>
    <property type="match status" value="1"/>
</dbReference>
<feature type="domain" description="PNPLA" evidence="5">
    <location>
        <begin position="200"/>
        <end position="394"/>
    </location>
</feature>
<accession>A0A9P0B1R1</accession>
<dbReference type="Proteomes" id="UP001154078">
    <property type="component" value="Chromosome 2"/>
</dbReference>
<keyword evidence="1 4" id="KW-0378">Hydrolase</keyword>
<dbReference type="Pfam" id="PF01734">
    <property type="entry name" value="Patatin"/>
    <property type="match status" value="1"/>
</dbReference>
<dbReference type="InterPro" id="IPR016035">
    <property type="entry name" value="Acyl_Trfase/lysoPLipase"/>
</dbReference>
<dbReference type="InterPro" id="IPR045217">
    <property type="entry name" value="PNPLA8-like"/>
</dbReference>
<keyword evidence="2 4" id="KW-0442">Lipid degradation</keyword>
<dbReference type="Gene3D" id="3.40.1090.10">
    <property type="entry name" value="Cytosolic phospholipase A2 catalytic domain"/>
    <property type="match status" value="1"/>
</dbReference>
<feature type="short sequence motif" description="GXSXG" evidence="4">
    <location>
        <begin position="236"/>
        <end position="240"/>
    </location>
</feature>
<dbReference type="GO" id="GO:0047499">
    <property type="term" value="F:calcium-independent phospholipase A2 activity"/>
    <property type="evidence" value="ECO:0007669"/>
    <property type="project" value="TreeGrafter"/>
</dbReference>
<dbReference type="InterPro" id="IPR002641">
    <property type="entry name" value="PNPLA_dom"/>
</dbReference>
<evidence type="ECO:0000313" key="6">
    <source>
        <dbReference type="EMBL" id="CAH0552149.1"/>
    </source>
</evidence>
<feature type="active site" description="Proton acceptor" evidence="4">
    <location>
        <position position="381"/>
    </location>
</feature>
<dbReference type="OrthoDB" id="630895at2759"/>
<evidence type="ECO:0000256" key="1">
    <source>
        <dbReference type="ARBA" id="ARBA00022801"/>
    </source>
</evidence>
<gene>
    <name evidence="6" type="ORF">MELIAE_LOCUS4594</name>
</gene>
<sequence length="535" mass="61082">MSLNHWKIFLQLKDHISKLTNDKTMQINFSKDLVNVLQKLPPSYYTKELIKLFETQTNPPKEQKENEAKESSSNYIPTVIKGIKDKIGVAKEEKPKIIIPKWKQQSSSIQASVFNKTRHIILSIQLSDSEHSIQHLIRSLLDHIEEYPEARGKAVKLGAIRLFLRLRKTTTNESMLESIHEGLSSLGYANPVPKKGIRILAIDGGGIRGLLVIEMIKKLEELTGKRVHELFDFFCGVSTGSILAYSMAIHHRPLESISEQYECISKEVFQQSALWGTGNLVWTHSYYETALWEQKLKDHLGDHKLIDSARNPNCPKICTVSAVVNQTRLSAYLFRNYSLPWRYHSEYLGSSHHEVWQAARASSAAPTYFDEFKLGNLIHQDGGILVNNPTAIALHEVKLLWPDTPIQCIVSFGTGRSVLSTSDFITAPQSANTTSWANKFYKILDSATDTEAVHTILNDLLPPNIYYRFNPYLTEMISMVETDSKKLQQLKRDALMYLRRNEDKFQEAACALTMEKSYMQKLKDYINLQRDIHGI</sequence>
<name>A0A9P0B1R1_BRAAE</name>
<dbReference type="GO" id="GO:0019369">
    <property type="term" value="P:arachidonate metabolic process"/>
    <property type="evidence" value="ECO:0007669"/>
    <property type="project" value="TreeGrafter"/>
</dbReference>
<evidence type="ECO:0000313" key="7">
    <source>
        <dbReference type="Proteomes" id="UP001154078"/>
    </source>
</evidence>
<feature type="short sequence motif" description="DGA/G" evidence="4">
    <location>
        <begin position="381"/>
        <end position="383"/>
    </location>
</feature>
<evidence type="ECO:0000256" key="4">
    <source>
        <dbReference type="PROSITE-ProRule" id="PRU01161"/>
    </source>
</evidence>
<proteinExistence type="predicted"/>
<evidence type="ECO:0000259" key="5">
    <source>
        <dbReference type="PROSITE" id="PS51635"/>
    </source>
</evidence>
<organism evidence="6 7">
    <name type="scientific">Brassicogethes aeneus</name>
    <name type="common">Rape pollen beetle</name>
    <name type="synonym">Meligethes aeneus</name>
    <dbReference type="NCBI Taxonomy" id="1431903"/>
    <lineage>
        <taxon>Eukaryota</taxon>
        <taxon>Metazoa</taxon>
        <taxon>Ecdysozoa</taxon>
        <taxon>Arthropoda</taxon>
        <taxon>Hexapoda</taxon>
        <taxon>Insecta</taxon>
        <taxon>Pterygota</taxon>
        <taxon>Neoptera</taxon>
        <taxon>Endopterygota</taxon>
        <taxon>Coleoptera</taxon>
        <taxon>Polyphaga</taxon>
        <taxon>Cucujiformia</taxon>
        <taxon>Nitidulidae</taxon>
        <taxon>Meligethinae</taxon>
        <taxon>Brassicogethes</taxon>
    </lineage>
</organism>